<evidence type="ECO:0000256" key="1">
    <source>
        <dbReference type="ARBA" id="ARBA00007150"/>
    </source>
</evidence>
<feature type="region of interest" description="Disordered" evidence="8">
    <location>
        <begin position="316"/>
        <end position="339"/>
    </location>
</feature>
<feature type="compositionally biased region" description="Polar residues" evidence="8">
    <location>
        <begin position="325"/>
        <end position="339"/>
    </location>
</feature>
<evidence type="ECO:0000256" key="8">
    <source>
        <dbReference type="SAM" id="MobiDB-lite"/>
    </source>
</evidence>
<feature type="transmembrane region" description="Helical" evidence="7">
    <location>
        <begin position="60"/>
        <end position="83"/>
    </location>
</feature>
<keyword evidence="2 7" id="KW-1003">Cell membrane</keyword>
<comment type="similarity">
    <text evidence="1 7">Belongs to the Lgt family.</text>
</comment>
<dbReference type="Pfam" id="PF01790">
    <property type="entry name" value="LGT"/>
    <property type="match status" value="1"/>
</dbReference>
<feature type="transmembrane region" description="Helical" evidence="7">
    <location>
        <begin position="103"/>
        <end position="128"/>
    </location>
</feature>
<feature type="transmembrane region" description="Helical" evidence="7">
    <location>
        <begin position="199"/>
        <end position="216"/>
    </location>
</feature>
<keyword evidence="9" id="KW-0328">Glycosyltransferase</keyword>
<evidence type="ECO:0000256" key="4">
    <source>
        <dbReference type="ARBA" id="ARBA00022692"/>
    </source>
</evidence>
<organism evidence="9 10">
    <name type="scientific">Microbacterium tenebrionis</name>
    <dbReference type="NCBI Taxonomy" id="2830665"/>
    <lineage>
        <taxon>Bacteria</taxon>
        <taxon>Bacillati</taxon>
        <taxon>Actinomycetota</taxon>
        <taxon>Actinomycetes</taxon>
        <taxon>Micrococcales</taxon>
        <taxon>Microbacteriaceae</taxon>
        <taxon>Microbacterium</taxon>
    </lineage>
</organism>
<keyword evidence="5 7" id="KW-1133">Transmembrane helix</keyword>
<dbReference type="AlphaFoldDB" id="A0A9X1LNN1"/>
<accession>A0A9X1LNN1</accession>
<keyword evidence="3 7" id="KW-0808">Transferase</keyword>
<name>A0A9X1LNN1_9MICO</name>
<dbReference type="PROSITE" id="PS01311">
    <property type="entry name" value="LGT"/>
    <property type="match status" value="1"/>
</dbReference>
<feature type="binding site" evidence="7">
    <location>
        <position position="156"/>
    </location>
    <ligand>
        <name>a 1,2-diacyl-sn-glycero-3-phospho-(1'-sn-glycerol)</name>
        <dbReference type="ChEBI" id="CHEBI:64716"/>
    </ligand>
</feature>
<dbReference type="GO" id="GO:0042158">
    <property type="term" value="P:lipoprotein biosynthetic process"/>
    <property type="evidence" value="ECO:0007669"/>
    <property type="project" value="UniProtKB-UniRule"/>
</dbReference>
<sequence length="339" mass="37092">MSLALHSISGVLTSIPSPDVSYFDLGPVRIHFYALCIIAGIIVATLMTNHRLTKRGAEPWVVIDIAILAVPLAIIGARIFHVLTHPNFYFGEGKNTWNPFEPGSVWAIWEGGIAIFGALIGGAVGAYLGCRWTGIRFWTFADALAPGLLLAQAMGRFGNWFNHELFGLPTDLPWGLEIESDNAAFPPGLAEGTLFHPTFLYEVIWNTLGVLFILWIGHRLKLQWGKQFAVYLIWYSAGRILWESIRIDPSEIILGLRSNVWAAILGVVVGIVIIIVQTRRHPGVEPSPYVPGRARKDADAVVQSQNDLDDFVDVSEPPAEVTVGATATSTAPQSEASSR</sequence>
<evidence type="ECO:0000256" key="2">
    <source>
        <dbReference type="ARBA" id="ARBA00022475"/>
    </source>
</evidence>
<evidence type="ECO:0000313" key="10">
    <source>
        <dbReference type="Proteomes" id="UP001139289"/>
    </source>
</evidence>
<comment type="catalytic activity">
    <reaction evidence="7">
        <text>L-cysteinyl-[prolipoprotein] + a 1,2-diacyl-sn-glycero-3-phospho-(1'-sn-glycerol) = an S-1,2-diacyl-sn-glyceryl-L-cysteinyl-[prolipoprotein] + sn-glycerol 1-phosphate + H(+)</text>
        <dbReference type="Rhea" id="RHEA:56712"/>
        <dbReference type="Rhea" id="RHEA-COMP:14679"/>
        <dbReference type="Rhea" id="RHEA-COMP:14680"/>
        <dbReference type="ChEBI" id="CHEBI:15378"/>
        <dbReference type="ChEBI" id="CHEBI:29950"/>
        <dbReference type="ChEBI" id="CHEBI:57685"/>
        <dbReference type="ChEBI" id="CHEBI:64716"/>
        <dbReference type="ChEBI" id="CHEBI:140658"/>
        <dbReference type="EC" id="2.5.1.145"/>
    </reaction>
</comment>
<evidence type="ECO:0000313" key="9">
    <source>
        <dbReference type="EMBL" id="MCC2029005.1"/>
    </source>
</evidence>
<evidence type="ECO:0000256" key="6">
    <source>
        <dbReference type="ARBA" id="ARBA00023136"/>
    </source>
</evidence>
<dbReference type="PANTHER" id="PTHR30589:SF0">
    <property type="entry name" value="PHOSPHATIDYLGLYCEROL--PROLIPOPROTEIN DIACYLGLYCERYL TRANSFERASE"/>
    <property type="match status" value="1"/>
</dbReference>
<feature type="transmembrane region" description="Helical" evidence="7">
    <location>
        <begin position="30"/>
        <end position="48"/>
    </location>
</feature>
<comment type="function">
    <text evidence="7">Catalyzes the transfer of the diacylglyceryl group from phosphatidylglycerol to the sulfhydryl group of the N-terminal cysteine of a prolipoprotein, the first step in the formation of mature lipoproteins.</text>
</comment>
<gene>
    <name evidence="7" type="primary">lgt</name>
    <name evidence="9" type="ORF">KEC56_05665</name>
</gene>
<dbReference type="InterPro" id="IPR001640">
    <property type="entry name" value="Lgt"/>
</dbReference>
<dbReference type="GO" id="GO:0005886">
    <property type="term" value="C:plasma membrane"/>
    <property type="evidence" value="ECO:0007669"/>
    <property type="project" value="UniProtKB-SubCell"/>
</dbReference>
<comment type="pathway">
    <text evidence="7">Protein modification; lipoprotein biosynthesis (diacylglyceryl transfer).</text>
</comment>
<reference evidence="9" key="1">
    <citation type="submission" date="2021-04" db="EMBL/GenBank/DDBJ databases">
        <title>Microbacterium tenobrionis sp. nov. and Microbacterium allomyrinae sp. nov., isolated from larvae of Tenobrio molitor and Allomyrina dichotoma, respectively.</title>
        <authorList>
            <person name="Lee S.D."/>
        </authorList>
    </citation>
    <scope>NUCLEOTIDE SEQUENCE</scope>
    <source>
        <strain evidence="9">YMB-B2</strain>
    </source>
</reference>
<dbReference type="EC" id="2.5.1.145" evidence="7"/>
<feature type="transmembrane region" description="Helical" evidence="7">
    <location>
        <begin position="259"/>
        <end position="276"/>
    </location>
</feature>
<evidence type="ECO:0000256" key="5">
    <source>
        <dbReference type="ARBA" id="ARBA00022989"/>
    </source>
</evidence>
<comment type="subcellular location">
    <subcellularLocation>
        <location evidence="7">Cell membrane</location>
        <topology evidence="7">Multi-pass membrane protein</topology>
    </subcellularLocation>
</comment>
<dbReference type="EMBL" id="JAGTTM010000002">
    <property type="protein sequence ID" value="MCC2029005.1"/>
    <property type="molecule type" value="Genomic_DNA"/>
</dbReference>
<keyword evidence="6 7" id="KW-0472">Membrane</keyword>
<dbReference type="PANTHER" id="PTHR30589">
    <property type="entry name" value="PROLIPOPROTEIN DIACYLGLYCERYL TRANSFERASE"/>
    <property type="match status" value="1"/>
</dbReference>
<keyword evidence="4 7" id="KW-0812">Transmembrane</keyword>
<protein>
    <recommendedName>
        <fullName evidence="7">Phosphatidylglycerol--prolipoprotein diacylglyceryl transferase</fullName>
        <ecNumber evidence="7">2.5.1.145</ecNumber>
    </recommendedName>
</protein>
<dbReference type="Proteomes" id="UP001139289">
    <property type="component" value="Unassembled WGS sequence"/>
</dbReference>
<evidence type="ECO:0000256" key="7">
    <source>
        <dbReference type="HAMAP-Rule" id="MF_01147"/>
    </source>
</evidence>
<dbReference type="GO" id="GO:0008961">
    <property type="term" value="F:phosphatidylglycerol-prolipoprotein diacylglyceryl transferase activity"/>
    <property type="evidence" value="ECO:0007669"/>
    <property type="project" value="UniProtKB-UniRule"/>
</dbReference>
<keyword evidence="10" id="KW-1185">Reference proteome</keyword>
<dbReference type="HAMAP" id="MF_01147">
    <property type="entry name" value="Lgt"/>
    <property type="match status" value="1"/>
</dbReference>
<comment type="caution">
    <text evidence="9">The sequence shown here is derived from an EMBL/GenBank/DDBJ whole genome shotgun (WGS) entry which is preliminary data.</text>
</comment>
<feature type="transmembrane region" description="Helical" evidence="7">
    <location>
        <begin position="135"/>
        <end position="155"/>
    </location>
</feature>
<evidence type="ECO:0000256" key="3">
    <source>
        <dbReference type="ARBA" id="ARBA00022679"/>
    </source>
</evidence>
<dbReference type="RefSeq" id="WP_227530197.1">
    <property type="nucleotide sequence ID" value="NZ_JAGTTM010000002.1"/>
</dbReference>
<proteinExistence type="inferred from homology"/>
<dbReference type="NCBIfam" id="TIGR00544">
    <property type="entry name" value="lgt"/>
    <property type="match status" value="1"/>
</dbReference>